<dbReference type="Pfam" id="PF07714">
    <property type="entry name" value="PK_Tyr_Ser-Thr"/>
    <property type="match status" value="1"/>
</dbReference>
<dbReference type="InterPro" id="IPR011009">
    <property type="entry name" value="Kinase-like_dom_sf"/>
</dbReference>
<keyword evidence="10 17" id="KW-0067">ATP-binding</keyword>
<keyword evidence="14" id="KW-0325">Glycoprotein</keyword>
<dbReference type="Gene3D" id="3.30.200.20">
    <property type="entry name" value="Phosphorylase Kinase, domain 1"/>
    <property type="match status" value="1"/>
</dbReference>
<keyword evidence="13" id="KW-0675">Receptor</keyword>
<dbReference type="GO" id="GO:0005886">
    <property type="term" value="C:plasma membrane"/>
    <property type="evidence" value="ECO:0007669"/>
    <property type="project" value="TreeGrafter"/>
</dbReference>
<sequence>MSRPMVAFTLPPSAMALTLFMLSDFADLTCFDCIDSPSQSIIKNCPNQKEAIEWGPTRCIVRCSNKSFFGVMNTHPAGKRLTYWVSDIVERLDSGHPSKMAWIRTASKLFMIFRRGGVHHADEDASQSVDSFQLDFATIRAATNNFSSANKLGEGGFGFVYKGKLSIGQEIAVKQLRGGSQQGEVEFKNEIVSMAKLHKNLVRLLGFCFKGKERLLIYEFVPNASLDRFIFDPTKQMLLNWETRYKIIVGIARGFLYLHEDSQLKIIHRELKASNVLLDGAMNPKLQILARQGCLLMIKVEAKQKELWEPSNGYMPPEYANYGQFSVKTDVFNFGVLIIKIVSGKKNGHSSREEHIDHLPSYAWNKWREGKSLSLIDQTLWGGSKSKMMGCIRIGLLCVQDKVAKRPTMASIVLMLTSLSISLPLPSKPGFFIQSSIQPHMSLSNQFPSSANLSLERPVNLSINEASITEPWPC</sequence>
<evidence type="ECO:0000313" key="21">
    <source>
        <dbReference type="EMBL" id="THG02905.1"/>
    </source>
</evidence>
<feature type="domain" description="Gnk2-homologous" evidence="20">
    <location>
        <begin position="1"/>
        <end position="68"/>
    </location>
</feature>
<feature type="signal peptide" evidence="18">
    <location>
        <begin position="1"/>
        <end position="16"/>
    </location>
</feature>
<dbReference type="Proteomes" id="UP000306102">
    <property type="component" value="Unassembled WGS sequence"/>
</dbReference>
<evidence type="ECO:0000256" key="4">
    <source>
        <dbReference type="ARBA" id="ARBA00022679"/>
    </source>
</evidence>
<keyword evidence="4" id="KW-0808">Transferase</keyword>
<organism evidence="21 22">
    <name type="scientific">Camellia sinensis var. sinensis</name>
    <name type="common">China tea</name>
    <dbReference type="NCBI Taxonomy" id="542762"/>
    <lineage>
        <taxon>Eukaryota</taxon>
        <taxon>Viridiplantae</taxon>
        <taxon>Streptophyta</taxon>
        <taxon>Embryophyta</taxon>
        <taxon>Tracheophyta</taxon>
        <taxon>Spermatophyta</taxon>
        <taxon>Magnoliopsida</taxon>
        <taxon>eudicotyledons</taxon>
        <taxon>Gunneridae</taxon>
        <taxon>Pentapetalae</taxon>
        <taxon>asterids</taxon>
        <taxon>Ericales</taxon>
        <taxon>Theaceae</taxon>
        <taxon>Camellia</taxon>
    </lineage>
</organism>
<dbReference type="AlphaFoldDB" id="A0A4S4DJA0"/>
<keyword evidence="9" id="KW-0418">Kinase</keyword>
<dbReference type="FunFam" id="3.30.200.20:FF:000727">
    <property type="entry name" value="Cysteine-rich RLK (RECEPTOR-like protein kinase) 23"/>
    <property type="match status" value="1"/>
</dbReference>
<evidence type="ECO:0000256" key="12">
    <source>
        <dbReference type="ARBA" id="ARBA00023136"/>
    </source>
</evidence>
<comment type="subcellular location">
    <subcellularLocation>
        <location evidence="1">Membrane</location>
        <topology evidence="1">Single-pass membrane protein</topology>
    </subcellularLocation>
</comment>
<keyword evidence="22" id="KW-1185">Reference proteome</keyword>
<dbReference type="PANTHER" id="PTHR27002">
    <property type="entry name" value="RECEPTOR-LIKE SERINE/THREONINE-PROTEIN KINASE SD1-8"/>
    <property type="match status" value="1"/>
</dbReference>
<dbReference type="PANTHER" id="PTHR27002:SF181">
    <property type="entry name" value="RECEPTOR-LIKE SERINE_THREONINE-PROTEIN KINASE"/>
    <property type="match status" value="1"/>
</dbReference>
<dbReference type="InterPro" id="IPR002902">
    <property type="entry name" value="GNK2"/>
</dbReference>
<evidence type="ECO:0000256" key="15">
    <source>
        <dbReference type="ARBA" id="ARBA00047899"/>
    </source>
</evidence>
<dbReference type="EC" id="2.7.11.1" evidence="2"/>
<dbReference type="InterPro" id="IPR017441">
    <property type="entry name" value="Protein_kinase_ATP_BS"/>
</dbReference>
<evidence type="ECO:0000256" key="14">
    <source>
        <dbReference type="ARBA" id="ARBA00023180"/>
    </source>
</evidence>
<dbReference type="Gene3D" id="1.10.510.10">
    <property type="entry name" value="Transferase(Phosphotransferase) domain 1"/>
    <property type="match status" value="1"/>
</dbReference>
<evidence type="ECO:0000256" key="1">
    <source>
        <dbReference type="ARBA" id="ARBA00004167"/>
    </source>
</evidence>
<proteinExistence type="predicted"/>
<gene>
    <name evidence="21" type="ORF">TEA_012239</name>
</gene>
<evidence type="ECO:0000256" key="6">
    <source>
        <dbReference type="ARBA" id="ARBA00022729"/>
    </source>
</evidence>
<keyword evidence="8 17" id="KW-0547">Nucleotide-binding</keyword>
<keyword evidence="12" id="KW-0472">Membrane</keyword>
<evidence type="ECO:0000256" key="9">
    <source>
        <dbReference type="ARBA" id="ARBA00022777"/>
    </source>
</evidence>
<evidence type="ECO:0000256" key="10">
    <source>
        <dbReference type="ARBA" id="ARBA00022840"/>
    </source>
</evidence>
<dbReference type="SUPFAM" id="SSF56112">
    <property type="entry name" value="Protein kinase-like (PK-like)"/>
    <property type="match status" value="1"/>
</dbReference>
<dbReference type="PROSITE" id="PS51473">
    <property type="entry name" value="GNK2"/>
    <property type="match status" value="1"/>
</dbReference>
<comment type="catalytic activity">
    <reaction evidence="16">
        <text>L-seryl-[protein] + ATP = O-phospho-L-seryl-[protein] + ADP + H(+)</text>
        <dbReference type="Rhea" id="RHEA:17989"/>
        <dbReference type="Rhea" id="RHEA-COMP:9863"/>
        <dbReference type="Rhea" id="RHEA-COMP:11604"/>
        <dbReference type="ChEBI" id="CHEBI:15378"/>
        <dbReference type="ChEBI" id="CHEBI:29999"/>
        <dbReference type="ChEBI" id="CHEBI:30616"/>
        <dbReference type="ChEBI" id="CHEBI:83421"/>
        <dbReference type="ChEBI" id="CHEBI:456216"/>
        <dbReference type="EC" id="2.7.11.1"/>
    </reaction>
</comment>
<feature type="binding site" evidence="17">
    <location>
        <position position="174"/>
    </location>
    <ligand>
        <name>ATP</name>
        <dbReference type="ChEBI" id="CHEBI:30616"/>
    </ligand>
</feature>
<evidence type="ECO:0000256" key="18">
    <source>
        <dbReference type="SAM" id="SignalP"/>
    </source>
</evidence>
<evidence type="ECO:0000256" key="7">
    <source>
        <dbReference type="ARBA" id="ARBA00022737"/>
    </source>
</evidence>
<feature type="chain" id="PRO_5020651584" description="non-specific serine/threonine protein kinase" evidence="18">
    <location>
        <begin position="17"/>
        <end position="474"/>
    </location>
</feature>
<accession>A0A4S4DJA0</accession>
<dbReference type="InterPro" id="IPR000719">
    <property type="entry name" value="Prot_kinase_dom"/>
</dbReference>
<name>A0A4S4DJA0_CAMSN</name>
<dbReference type="EMBL" id="SDRB02011089">
    <property type="protein sequence ID" value="THG02905.1"/>
    <property type="molecule type" value="Genomic_DNA"/>
</dbReference>
<keyword evidence="5" id="KW-0812">Transmembrane</keyword>
<keyword evidence="3" id="KW-0723">Serine/threonine-protein kinase</keyword>
<dbReference type="InterPro" id="IPR001245">
    <property type="entry name" value="Ser-Thr/Tyr_kinase_cat_dom"/>
</dbReference>
<keyword evidence="11" id="KW-1133">Transmembrane helix</keyword>
<feature type="domain" description="Protein kinase" evidence="19">
    <location>
        <begin position="146"/>
        <end position="419"/>
    </location>
</feature>
<evidence type="ECO:0000256" key="16">
    <source>
        <dbReference type="ARBA" id="ARBA00048679"/>
    </source>
</evidence>
<reference evidence="21 22" key="1">
    <citation type="journal article" date="2018" name="Proc. Natl. Acad. Sci. U.S.A.">
        <title>Draft genome sequence of Camellia sinensis var. sinensis provides insights into the evolution of the tea genome and tea quality.</title>
        <authorList>
            <person name="Wei C."/>
            <person name="Yang H."/>
            <person name="Wang S."/>
            <person name="Zhao J."/>
            <person name="Liu C."/>
            <person name="Gao L."/>
            <person name="Xia E."/>
            <person name="Lu Y."/>
            <person name="Tai Y."/>
            <person name="She G."/>
            <person name="Sun J."/>
            <person name="Cao H."/>
            <person name="Tong W."/>
            <person name="Gao Q."/>
            <person name="Li Y."/>
            <person name="Deng W."/>
            <person name="Jiang X."/>
            <person name="Wang W."/>
            <person name="Chen Q."/>
            <person name="Zhang S."/>
            <person name="Li H."/>
            <person name="Wu J."/>
            <person name="Wang P."/>
            <person name="Li P."/>
            <person name="Shi C."/>
            <person name="Zheng F."/>
            <person name="Jian J."/>
            <person name="Huang B."/>
            <person name="Shan D."/>
            <person name="Shi M."/>
            <person name="Fang C."/>
            <person name="Yue Y."/>
            <person name="Li F."/>
            <person name="Li D."/>
            <person name="Wei S."/>
            <person name="Han B."/>
            <person name="Jiang C."/>
            <person name="Yin Y."/>
            <person name="Xia T."/>
            <person name="Zhang Z."/>
            <person name="Bennetzen J.L."/>
            <person name="Zhao S."/>
            <person name="Wan X."/>
        </authorList>
    </citation>
    <scope>NUCLEOTIDE SEQUENCE [LARGE SCALE GENOMIC DNA]</scope>
    <source>
        <strain evidence="22">cv. Shuchazao</strain>
        <tissue evidence="21">Leaf</tissue>
    </source>
</reference>
<protein>
    <recommendedName>
        <fullName evidence="2">non-specific serine/threonine protein kinase</fullName>
        <ecNumber evidence="2">2.7.11.1</ecNumber>
    </recommendedName>
</protein>
<dbReference type="STRING" id="542762.A0A4S4DJA0"/>
<dbReference type="PROSITE" id="PS00107">
    <property type="entry name" value="PROTEIN_KINASE_ATP"/>
    <property type="match status" value="1"/>
</dbReference>
<evidence type="ECO:0000256" key="8">
    <source>
        <dbReference type="ARBA" id="ARBA00022741"/>
    </source>
</evidence>
<dbReference type="GO" id="GO:0005524">
    <property type="term" value="F:ATP binding"/>
    <property type="evidence" value="ECO:0007669"/>
    <property type="project" value="UniProtKB-UniRule"/>
</dbReference>
<evidence type="ECO:0000256" key="2">
    <source>
        <dbReference type="ARBA" id="ARBA00012513"/>
    </source>
</evidence>
<evidence type="ECO:0000256" key="3">
    <source>
        <dbReference type="ARBA" id="ARBA00022527"/>
    </source>
</evidence>
<evidence type="ECO:0000256" key="11">
    <source>
        <dbReference type="ARBA" id="ARBA00022989"/>
    </source>
</evidence>
<evidence type="ECO:0000313" key="22">
    <source>
        <dbReference type="Proteomes" id="UP000306102"/>
    </source>
</evidence>
<evidence type="ECO:0000256" key="13">
    <source>
        <dbReference type="ARBA" id="ARBA00023170"/>
    </source>
</evidence>
<keyword evidence="7" id="KW-0677">Repeat</keyword>
<evidence type="ECO:0000259" key="19">
    <source>
        <dbReference type="PROSITE" id="PS50011"/>
    </source>
</evidence>
<evidence type="ECO:0000259" key="20">
    <source>
        <dbReference type="PROSITE" id="PS51473"/>
    </source>
</evidence>
<comment type="caution">
    <text evidence="21">The sequence shown here is derived from an EMBL/GenBank/DDBJ whole genome shotgun (WGS) entry which is preliminary data.</text>
</comment>
<dbReference type="FunFam" id="1.10.510.10:FF:001023">
    <property type="entry name" value="Os07g0541700 protein"/>
    <property type="match status" value="1"/>
</dbReference>
<evidence type="ECO:0000256" key="17">
    <source>
        <dbReference type="PROSITE-ProRule" id="PRU10141"/>
    </source>
</evidence>
<evidence type="ECO:0000256" key="5">
    <source>
        <dbReference type="ARBA" id="ARBA00022692"/>
    </source>
</evidence>
<dbReference type="GO" id="GO:0004674">
    <property type="term" value="F:protein serine/threonine kinase activity"/>
    <property type="evidence" value="ECO:0007669"/>
    <property type="project" value="UniProtKB-KW"/>
</dbReference>
<dbReference type="PROSITE" id="PS50011">
    <property type="entry name" value="PROTEIN_KINASE_DOM"/>
    <property type="match status" value="1"/>
</dbReference>
<keyword evidence="6 18" id="KW-0732">Signal</keyword>
<comment type="catalytic activity">
    <reaction evidence="15">
        <text>L-threonyl-[protein] + ATP = O-phospho-L-threonyl-[protein] + ADP + H(+)</text>
        <dbReference type="Rhea" id="RHEA:46608"/>
        <dbReference type="Rhea" id="RHEA-COMP:11060"/>
        <dbReference type="Rhea" id="RHEA-COMP:11605"/>
        <dbReference type="ChEBI" id="CHEBI:15378"/>
        <dbReference type="ChEBI" id="CHEBI:30013"/>
        <dbReference type="ChEBI" id="CHEBI:30616"/>
        <dbReference type="ChEBI" id="CHEBI:61977"/>
        <dbReference type="ChEBI" id="CHEBI:456216"/>
        <dbReference type="EC" id="2.7.11.1"/>
    </reaction>
</comment>